<reference evidence="8" key="1">
    <citation type="journal article" date="2008" name="Nat. Genet.">
        <title>The Pristionchus pacificus genome provides a unique perspective on nematode lifestyle and parasitism.</title>
        <authorList>
            <person name="Dieterich C."/>
            <person name="Clifton S.W."/>
            <person name="Schuster L.N."/>
            <person name="Chinwalla A."/>
            <person name="Delehaunty K."/>
            <person name="Dinkelacker I."/>
            <person name="Fulton L."/>
            <person name="Fulton R."/>
            <person name="Godfrey J."/>
            <person name="Minx P."/>
            <person name="Mitreva M."/>
            <person name="Roeseler W."/>
            <person name="Tian H."/>
            <person name="Witte H."/>
            <person name="Yang S.P."/>
            <person name="Wilson R.K."/>
            <person name="Sommer R.J."/>
        </authorList>
    </citation>
    <scope>NUCLEOTIDE SEQUENCE [LARGE SCALE GENOMIC DNA]</scope>
    <source>
        <strain evidence="8">PS312</strain>
    </source>
</reference>
<dbReference type="GO" id="GO:0005524">
    <property type="term" value="F:ATP binding"/>
    <property type="evidence" value="ECO:0007669"/>
    <property type="project" value="UniProtKB-KW"/>
</dbReference>
<dbReference type="Pfam" id="PF17862">
    <property type="entry name" value="AAA_lid_3"/>
    <property type="match status" value="1"/>
</dbReference>
<keyword evidence="3" id="KW-0547">Nucleotide-binding</keyword>
<dbReference type="GO" id="GO:0005777">
    <property type="term" value="C:peroxisome"/>
    <property type="evidence" value="ECO:0000318"/>
    <property type="project" value="GO_Central"/>
</dbReference>
<organism evidence="7 8">
    <name type="scientific">Pristionchus pacificus</name>
    <name type="common">Parasitic nematode worm</name>
    <dbReference type="NCBI Taxonomy" id="54126"/>
    <lineage>
        <taxon>Eukaryota</taxon>
        <taxon>Metazoa</taxon>
        <taxon>Ecdysozoa</taxon>
        <taxon>Nematoda</taxon>
        <taxon>Chromadorea</taxon>
        <taxon>Rhabditida</taxon>
        <taxon>Rhabditina</taxon>
        <taxon>Diplogasteromorpha</taxon>
        <taxon>Diplogasteroidea</taxon>
        <taxon>Neodiplogasteridae</taxon>
        <taxon>Pristionchus</taxon>
    </lineage>
</organism>
<feature type="compositionally biased region" description="Low complexity" evidence="6">
    <location>
        <begin position="113"/>
        <end position="128"/>
    </location>
</feature>
<dbReference type="PANTHER" id="PTHR22589:SF67">
    <property type="entry name" value="PEROXISOMAL CARNITINE O-OCTANOYLTRANSFERASE"/>
    <property type="match status" value="1"/>
</dbReference>
<accession>A0A8R1YIM1</accession>
<comment type="similarity">
    <text evidence="1">Belongs to the carnitine/choline acetyltransferase family.</text>
</comment>
<gene>
    <name evidence="7" type="primary">WBGene00103700</name>
</gene>
<dbReference type="Gene3D" id="3.30.559.70">
    <property type="entry name" value="Choline/Carnitine o-acyltransferase, domain 2"/>
    <property type="match status" value="1"/>
</dbReference>
<dbReference type="InterPro" id="IPR003593">
    <property type="entry name" value="AAA+_ATPase"/>
</dbReference>
<dbReference type="InterPro" id="IPR042231">
    <property type="entry name" value="Cho/carn_acyl_trans_2"/>
</dbReference>
<dbReference type="GO" id="GO:0016887">
    <property type="term" value="F:ATP hydrolysis activity"/>
    <property type="evidence" value="ECO:0007669"/>
    <property type="project" value="InterPro"/>
</dbReference>
<dbReference type="FunFam" id="1.10.8.60:FF:000022">
    <property type="entry name" value="Fidgetin like 1"/>
    <property type="match status" value="1"/>
</dbReference>
<dbReference type="Pfam" id="PF00004">
    <property type="entry name" value="AAA"/>
    <property type="match status" value="1"/>
</dbReference>
<sequence length="1071" mass="120490">MLSGLRPNANSPEEIKVYEEFCRNFEAGRKYIAIALGIDERNKACESKKLMLEAAEHYKTAMNYLKAANAVKIMECPVSRRSEVHQTREKADGYLKSAQDRFLELTSKLGLSLPSADSTDSSSSRSRTNGTAPASARNRYSPARVSVSRRPTSTSSSTRSTPTRDSLLKGVDKKFGEALLDEMLENTGVRLSDVAGAETAKAALEEAVILPALNPALFSGLRQPVKGILLFGPPGNGKTMLAKAVASEAGQTFFNISASSLTSKWVGDSEKTVRSLFTIARNAQPSIIFIDEIDSILCERSSKEADASRRLKTEFLLQFDGAATSSEDRILVIGATNRPHELDDAVLRRFPKRIMLGLPDETARAVLICETLKRHQADSGLNDRDIRWIASNSEGYSNSDLVALCKEAAMVPVRAISREKLATAGTKVRSLKVSDFADALKVIRPSTNERVLDEMKHFATRAGQSIMGEKTFSLQDSLPSLTVPTIDETMDRYLNTATVLLTPDEIARTKKAVEEFRKSKHVEFMQAALEDKAKKEKNWLEEWWYDAYLEMRLPLVPYTSLASINPAGLRTSKREVQVLTAAESTHHMMKVWQKTRREQIPIMKSRGTVWDMKQNYVLFNSNRTPGKPKDRMDRYFKTDSEGKCPSHVTVLCRGSIWKMEMEVNGEIRSPDDTVRILRHIQKESPHVAQSPITLTTMDRDQWAEARQELAGVSRENERNLRIIEESVFVLTLSDDVCPSEEEALRYCMMGRSEQAWVDKNMNIIIMADSQILTQGEHSNLDAIVMLDAGNQMAAVMRKGEWKVEEAAWLSDLPERLNFQLTTTLVNKINDADSQFEKLKQSFRAKVVRFTGYGNDRLKRVKIYTDTVVQIALQLAFYRVHGRFGPIYETASIRKFFHGRTETVRGLTREMKMFGEAVKERKEEKEQLRLFKDAYDAHNKLMAEATNARGVDRHLYGIRKSLQSLNSGGKCQPKLALPSIFTDDAWKKSGGDGNFLLSTSFIGYADGVYGYVCAMREDGYGTFYLTQKDQILLTITDYVGTKSDLNAYGREIEWALNHLGKLIEFMEKTSKL</sequence>
<dbReference type="Gene3D" id="3.30.559.10">
    <property type="entry name" value="Chloramphenicol acetyltransferase-like domain"/>
    <property type="match status" value="1"/>
</dbReference>
<evidence type="ECO:0000256" key="2">
    <source>
        <dbReference type="ARBA" id="ARBA00022679"/>
    </source>
</evidence>
<dbReference type="InterPro" id="IPR003960">
    <property type="entry name" value="ATPase_AAA_CS"/>
</dbReference>
<dbReference type="InterPro" id="IPR039551">
    <property type="entry name" value="Cho/carn_acyl_trans"/>
</dbReference>
<dbReference type="Gene3D" id="1.10.8.60">
    <property type="match status" value="1"/>
</dbReference>
<evidence type="ECO:0000256" key="3">
    <source>
        <dbReference type="ARBA" id="ARBA00022741"/>
    </source>
</evidence>
<dbReference type="GO" id="GO:0008458">
    <property type="term" value="F:carnitine O-octanoyltransferase activity"/>
    <property type="evidence" value="ECO:0000318"/>
    <property type="project" value="GO_Central"/>
</dbReference>
<evidence type="ECO:0000256" key="6">
    <source>
        <dbReference type="SAM" id="MobiDB-lite"/>
    </source>
</evidence>
<protein>
    <submittedName>
        <fullName evidence="7">AAA protein</fullName>
    </submittedName>
</protein>
<feature type="region of interest" description="Disordered" evidence="6">
    <location>
        <begin position="113"/>
        <end position="168"/>
    </location>
</feature>
<dbReference type="FunFam" id="3.40.50.300:FF:000093">
    <property type="entry name" value="Fidgetin-like 1"/>
    <property type="match status" value="1"/>
</dbReference>
<keyword evidence="2" id="KW-0808">Transferase</keyword>
<keyword evidence="5" id="KW-0012">Acyltransferase</keyword>
<dbReference type="PROSITE" id="PS00674">
    <property type="entry name" value="AAA"/>
    <property type="match status" value="1"/>
</dbReference>
<keyword evidence="8" id="KW-1185">Reference proteome</keyword>
<dbReference type="AlphaFoldDB" id="A0A2A6CRL1"/>
<proteinExistence type="inferred from homology"/>
<name>A0A2A6CRL1_PRIPA</name>
<dbReference type="InterPro" id="IPR000542">
    <property type="entry name" value="Carn_acyl_trans"/>
</dbReference>
<dbReference type="Gene3D" id="3.40.50.300">
    <property type="entry name" value="P-loop containing nucleotide triphosphate hydrolases"/>
    <property type="match status" value="1"/>
</dbReference>
<evidence type="ECO:0000313" key="7">
    <source>
        <dbReference type="EnsemblMetazoa" id="PPA14146.1"/>
    </source>
</evidence>
<accession>A0A2A6CRL1</accession>
<evidence type="ECO:0000256" key="5">
    <source>
        <dbReference type="ARBA" id="ARBA00023315"/>
    </source>
</evidence>
<dbReference type="Proteomes" id="UP000005239">
    <property type="component" value="Unassembled WGS sequence"/>
</dbReference>
<dbReference type="SUPFAM" id="SSF52777">
    <property type="entry name" value="CoA-dependent acyltransferases"/>
    <property type="match status" value="2"/>
</dbReference>
<reference evidence="7" key="2">
    <citation type="submission" date="2022-06" db="UniProtKB">
        <authorList>
            <consortium name="EnsemblMetazoa"/>
        </authorList>
    </citation>
    <scope>IDENTIFICATION</scope>
    <source>
        <strain evidence="7">PS312</strain>
    </source>
</reference>
<dbReference type="SUPFAM" id="SSF52540">
    <property type="entry name" value="P-loop containing nucleoside triphosphate hydrolases"/>
    <property type="match status" value="1"/>
</dbReference>
<dbReference type="EnsemblMetazoa" id="PPA14146.1">
    <property type="protein sequence ID" value="PPA14146.1"/>
    <property type="gene ID" value="WBGene00103700"/>
</dbReference>
<dbReference type="InterPro" id="IPR003959">
    <property type="entry name" value="ATPase_AAA_core"/>
</dbReference>
<dbReference type="PANTHER" id="PTHR22589">
    <property type="entry name" value="CARNITINE O-ACYLTRANSFERASE"/>
    <property type="match status" value="1"/>
</dbReference>
<evidence type="ECO:0000256" key="1">
    <source>
        <dbReference type="ARBA" id="ARBA00005232"/>
    </source>
</evidence>
<dbReference type="GO" id="GO:0008017">
    <property type="term" value="F:microtubule binding"/>
    <property type="evidence" value="ECO:0007669"/>
    <property type="project" value="UniProtKB-ARBA"/>
</dbReference>
<dbReference type="SMART" id="SM00382">
    <property type="entry name" value="AAA"/>
    <property type="match status" value="1"/>
</dbReference>
<evidence type="ECO:0000313" key="8">
    <source>
        <dbReference type="Proteomes" id="UP000005239"/>
    </source>
</evidence>
<dbReference type="InterPro" id="IPR041569">
    <property type="entry name" value="AAA_lid_3"/>
</dbReference>
<feature type="compositionally biased region" description="Low complexity" evidence="6">
    <location>
        <begin position="144"/>
        <end position="164"/>
    </location>
</feature>
<dbReference type="Pfam" id="PF00755">
    <property type="entry name" value="Carn_acyltransf"/>
    <property type="match status" value="1"/>
</dbReference>
<keyword evidence="4" id="KW-0067">ATP-binding</keyword>
<dbReference type="InterPro" id="IPR027417">
    <property type="entry name" value="P-loop_NTPase"/>
</dbReference>
<evidence type="ECO:0000256" key="4">
    <source>
        <dbReference type="ARBA" id="ARBA00022840"/>
    </source>
</evidence>
<dbReference type="InterPro" id="IPR023213">
    <property type="entry name" value="CAT-like_dom_sf"/>
</dbReference>